<feature type="compositionally biased region" description="Pro residues" evidence="7">
    <location>
        <begin position="24"/>
        <end position="41"/>
    </location>
</feature>
<dbReference type="Pfam" id="PF01490">
    <property type="entry name" value="Aa_trans"/>
    <property type="match status" value="1"/>
</dbReference>
<dbReference type="GO" id="GO:0016020">
    <property type="term" value="C:membrane"/>
    <property type="evidence" value="ECO:0007669"/>
    <property type="project" value="UniProtKB-SubCell"/>
</dbReference>
<feature type="transmembrane region" description="Helical" evidence="8">
    <location>
        <begin position="254"/>
        <end position="275"/>
    </location>
</feature>
<evidence type="ECO:0000256" key="1">
    <source>
        <dbReference type="ARBA" id="ARBA00004370"/>
    </source>
</evidence>
<protein>
    <recommendedName>
        <fullName evidence="9">Amino acid transporter transmembrane domain-containing protein</fullName>
    </recommendedName>
</protein>
<keyword evidence="3 8" id="KW-0812">Transmembrane</keyword>
<comment type="subcellular location">
    <subcellularLocation>
        <location evidence="1">Membrane</location>
    </subcellularLocation>
</comment>
<dbReference type="OrthoDB" id="655540at2759"/>
<evidence type="ECO:0000256" key="4">
    <source>
        <dbReference type="ARBA" id="ARBA00022970"/>
    </source>
</evidence>
<evidence type="ECO:0000256" key="8">
    <source>
        <dbReference type="SAM" id="Phobius"/>
    </source>
</evidence>
<gene>
    <name evidence="10" type="ORF">Taro_053295</name>
</gene>
<sequence>MPPLFPHLFRHPRPPVVLHSTTTTPPPPPPQPFSRLPPPPPQHRELRREACRICGSENPIALAEVEGRMKNSVSDRHLYAETDDDDVVNEEEVEDGKAGYDSDPDSSSSSSSCGSPRQSRPGSYTTNWPQSYRQSIDIYSSVTPPSIGFLGTPTLSRLSSSFLSSSFQGKHSEIISSLIKPLLPTSITTPAEQEREEERRSSHALLPPVPTRRPSVRKIKDEQKAAKTSHELPVSRECTYGHAVRHGAVLLLDLWWCAGINVLCGVGILSTPYAIREGGWAGLSLLFLFAVLSWYTGILLRHCLDSEPSLETYPDIGQAAFGTVGRVIISVVLYLELYGCCVEYIILESDNLTSLFPHAQLNLGGLQLTPHVLFAVMTTLVVIPSTWLRDLSLLSYLSAGGVIASILVVLCLFWVGLVDQVGFANKGTVLDFKSLPIAIGLYGYCYSGHAVFPNIYSSLKKPGQYPYVLFTTFMICTLMFAGVAVMGYMMFGESTQSQFTLNMPHDFVASRIAVWTTVYCLVNVLFSLTTYHVCINYHSLGAESGGVDSSKPA</sequence>
<feature type="transmembrane region" description="Helical" evidence="8">
    <location>
        <begin position="512"/>
        <end position="534"/>
    </location>
</feature>
<feature type="transmembrane region" description="Helical" evidence="8">
    <location>
        <begin position="281"/>
        <end position="300"/>
    </location>
</feature>
<accession>A0A843XMQ6</accession>
<dbReference type="PANTHER" id="PTHR48017">
    <property type="entry name" value="OS05G0424000 PROTEIN-RELATED"/>
    <property type="match status" value="1"/>
</dbReference>
<feature type="transmembrane region" description="Helical" evidence="8">
    <location>
        <begin position="394"/>
        <end position="415"/>
    </location>
</feature>
<feature type="compositionally biased region" description="Acidic residues" evidence="7">
    <location>
        <begin position="81"/>
        <end position="94"/>
    </location>
</feature>
<keyword evidence="2" id="KW-0813">Transport</keyword>
<feature type="compositionally biased region" description="Basic and acidic residues" evidence="7">
    <location>
        <begin position="42"/>
        <end position="51"/>
    </location>
</feature>
<keyword evidence="4" id="KW-0029">Amino-acid transport</keyword>
<feature type="compositionally biased region" description="Low complexity" evidence="7">
    <location>
        <begin position="105"/>
        <end position="123"/>
    </location>
</feature>
<dbReference type="GO" id="GO:0006865">
    <property type="term" value="P:amino acid transport"/>
    <property type="evidence" value="ECO:0007669"/>
    <property type="project" value="UniProtKB-KW"/>
</dbReference>
<feature type="transmembrane region" description="Helical" evidence="8">
    <location>
        <begin position="435"/>
        <end position="455"/>
    </location>
</feature>
<evidence type="ECO:0000256" key="3">
    <source>
        <dbReference type="ARBA" id="ARBA00022692"/>
    </source>
</evidence>
<evidence type="ECO:0000259" key="9">
    <source>
        <dbReference type="Pfam" id="PF01490"/>
    </source>
</evidence>
<feature type="compositionally biased region" description="Basic and acidic residues" evidence="7">
    <location>
        <begin position="65"/>
        <end position="80"/>
    </location>
</feature>
<keyword evidence="6 8" id="KW-0472">Membrane</keyword>
<feature type="region of interest" description="Disordered" evidence="7">
    <location>
        <begin position="65"/>
        <end position="128"/>
    </location>
</feature>
<feature type="transmembrane region" description="Helical" evidence="8">
    <location>
        <begin position="367"/>
        <end position="387"/>
    </location>
</feature>
<name>A0A843XMQ6_COLES</name>
<comment type="caution">
    <text evidence="10">The sequence shown here is derived from an EMBL/GenBank/DDBJ whole genome shotgun (WGS) entry which is preliminary data.</text>
</comment>
<keyword evidence="11" id="KW-1185">Reference proteome</keyword>
<proteinExistence type="predicted"/>
<evidence type="ECO:0000313" key="11">
    <source>
        <dbReference type="Proteomes" id="UP000652761"/>
    </source>
</evidence>
<reference evidence="10" key="1">
    <citation type="submission" date="2017-07" db="EMBL/GenBank/DDBJ databases">
        <title>Taro Niue Genome Assembly and Annotation.</title>
        <authorList>
            <person name="Atibalentja N."/>
            <person name="Keating K."/>
            <person name="Fields C.J."/>
        </authorList>
    </citation>
    <scope>NUCLEOTIDE SEQUENCE</scope>
    <source>
        <strain evidence="10">Niue_2</strain>
        <tissue evidence="10">Leaf</tissue>
    </source>
</reference>
<dbReference type="InterPro" id="IPR013057">
    <property type="entry name" value="AA_transpt_TM"/>
</dbReference>
<dbReference type="AlphaFoldDB" id="A0A843XMQ6"/>
<organism evidence="10 11">
    <name type="scientific">Colocasia esculenta</name>
    <name type="common">Wild taro</name>
    <name type="synonym">Arum esculentum</name>
    <dbReference type="NCBI Taxonomy" id="4460"/>
    <lineage>
        <taxon>Eukaryota</taxon>
        <taxon>Viridiplantae</taxon>
        <taxon>Streptophyta</taxon>
        <taxon>Embryophyta</taxon>
        <taxon>Tracheophyta</taxon>
        <taxon>Spermatophyta</taxon>
        <taxon>Magnoliopsida</taxon>
        <taxon>Liliopsida</taxon>
        <taxon>Araceae</taxon>
        <taxon>Aroideae</taxon>
        <taxon>Colocasieae</taxon>
        <taxon>Colocasia</taxon>
    </lineage>
</organism>
<evidence type="ECO:0000313" key="10">
    <source>
        <dbReference type="EMBL" id="MQM20277.1"/>
    </source>
</evidence>
<dbReference type="Proteomes" id="UP000652761">
    <property type="component" value="Unassembled WGS sequence"/>
</dbReference>
<dbReference type="EMBL" id="NMUH01009668">
    <property type="protein sequence ID" value="MQM20277.1"/>
    <property type="molecule type" value="Genomic_DNA"/>
</dbReference>
<evidence type="ECO:0000256" key="7">
    <source>
        <dbReference type="SAM" id="MobiDB-lite"/>
    </source>
</evidence>
<evidence type="ECO:0000256" key="5">
    <source>
        <dbReference type="ARBA" id="ARBA00022989"/>
    </source>
</evidence>
<keyword evidence="5 8" id="KW-1133">Transmembrane helix</keyword>
<evidence type="ECO:0000256" key="2">
    <source>
        <dbReference type="ARBA" id="ARBA00022448"/>
    </source>
</evidence>
<feature type="transmembrane region" description="Helical" evidence="8">
    <location>
        <begin position="467"/>
        <end position="492"/>
    </location>
</feature>
<feature type="region of interest" description="Disordered" evidence="7">
    <location>
        <begin position="1"/>
        <end position="52"/>
    </location>
</feature>
<evidence type="ECO:0000256" key="6">
    <source>
        <dbReference type="ARBA" id="ARBA00023136"/>
    </source>
</evidence>
<feature type="domain" description="Amino acid transporter transmembrane" evidence="9">
    <location>
        <begin position="260"/>
        <end position="529"/>
    </location>
</feature>